<keyword evidence="1" id="KW-0808">Transferase</keyword>
<dbReference type="PROSITE" id="PS00626">
    <property type="entry name" value="RCC1_2"/>
    <property type="match status" value="5"/>
</dbReference>
<feature type="repeat" description="RCC1" evidence="5">
    <location>
        <begin position="150"/>
        <end position="202"/>
    </location>
</feature>
<dbReference type="Proteomes" id="UP000264840">
    <property type="component" value="Unplaced"/>
</dbReference>
<dbReference type="PANTHER" id="PTHR45622:SF11">
    <property type="entry name" value="E3 UBIQUITIN-PROTEIN LIGASE HERC6-RELATED"/>
    <property type="match status" value="1"/>
</dbReference>
<dbReference type="Gene3D" id="3.30.2410.10">
    <property type="entry name" value="Hect, E3 ligase catalytic domain"/>
    <property type="match status" value="1"/>
</dbReference>
<dbReference type="GO" id="GO:0005737">
    <property type="term" value="C:cytoplasm"/>
    <property type="evidence" value="ECO:0007669"/>
    <property type="project" value="TreeGrafter"/>
</dbReference>
<dbReference type="FunFam" id="3.30.2410.10:FF:000003">
    <property type="entry name" value="probable E3 ubiquitin-protein ligase HERC4 isoform X1"/>
    <property type="match status" value="1"/>
</dbReference>
<feature type="repeat" description="RCC1" evidence="5">
    <location>
        <begin position="1"/>
        <end position="47"/>
    </location>
</feature>
<dbReference type="InterPro" id="IPR000408">
    <property type="entry name" value="Reg_chr_condens"/>
</dbReference>
<evidence type="ECO:0000313" key="7">
    <source>
        <dbReference type="Ensembl" id="ENSHBUP00000013092.1"/>
    </source>
</evidence>
<dbReference type="Gene3D" id="2.130.10.30">
    <property type="entry name" value="Regulator of chromosome condensation 1/beta-lactamase-inhibitor protein II"/>
    <property type="match status" value="3"/>
</dbReference>
<dbReference type="InterPro" id="IPR051709">
    <property type="entry name" value="Ub-ligase/GTPase-reg"/>
</dbReference>
<evidence type="ECO:0000256" key="1">
    <source>
        <dbReference type="ARBA" id="ARBA00022679"/>
    </source>
</evidence>
<dbReference type="Pfam" id="PF00632">
    <property type="entry name" value="HECT"/>
    <property type="match status" value="1"/>
</dbReference>
<proteinExistence type="predicted"/>
<feature type="repeat" description="RCC1" evidence="5">
    <location>
        <begin position="257"/>
        <end position="307"/>
    </location>
</feature>
<feature type="domain" description="HECT" evidence="6">
    <location>
        <begin position="707"/>
        <end position="983"/>
    </location>
</feature>
<accession>A0A3Q2VM72</accession>
<dbReference type="STRING" id="8153.ENSHBUP00000013092"/>
<dbReference type="InterPro" id="IPR035983">
    <property type="entry name" value="Hect_E3_ubiquitin_ligase"/>
</dbReference>
<dbReference type="AlphaFoldDB" id="A0A3Q2VM72"/>
<feature type="repeat" description="RCC1" evidence="5">
    <location>
        <begin position="308"/>
        <end position="366"/>
    </location>
</feature>
<evidence type="ECO:0000256" key="4">
    <source>
        <dbReference type="PROSITE-ProRule" id="PRU00104"/>
    </source>
</evidence>
<dbReference type="GO" id="GO:0004842">
    <property type="term" value="F:ubiquitin-protein transferase activity"/>
    <property type="evidence" value="ECO:0007669"/>
    <property type="project" value="InterPro"/>
</dbReference>
<dbReference type="CDD" id="cd00078">
    <property type="entry name" value="HECTc"/>
    <property type="match status" value="1"/>
</dbReference>
<keyword evidence="8" id="KW-1185">Reference proteome</keyword>
<dbReference type="SUPFAM" id="SSF56204">
    <property type="entry name" value="Hect, E3 ligase catalytic domain"/>
    <property type="match status" value="1"/>
</dbReference>
<dbReference type="Gene3D" id="3.90.1750.10">
    <property type="entry name" value="Hect, E3 ligase catalytic domains"/>
    <property type="match status" value="1"/>
</dbReference>
<dbReference type="PRINTS" id="PR00633">
    <property type="entry name" value="RCCNDNSATION"/>
</dbReference>
<feature type="repeat" description="RCC1" evidence="5">
    <location>
        <begin position="48"/>
        <end position="97"/>
    </location>
</feature>
<keyword evidence="3 4" id="KW-0833">Ubl conjugation pathway</keyword>
<evidence type="ECO:0000256" key="5">
    <source>
        <dbReference type="PROSITE-ProRule" id="PRU00235"/>
    </source>
</evidence>
<dbReference type="Pfam" id="PF25390">
    <property type="entry name" value="WD40_RLD"/>
    <property type="match status" value="1"/>
</dbReference>
<reference evidence="7" key="1">
    <citation type="submission" date="2025-05" db="UniProtKB">
        <authorList>
            <consortium name="Ensembl"/>
        </authorList>
    </citation>
    <scope>IDENTIFICATION</scope>
</reference>
<dbReference type="InterPro" id="IPR000569">
    <property type="entry name" value="HECT_dom"/>
</dbReference>
<organism evidence="7 8">
    <name type="scientific">Haplochromis burtoni</name>
    <name type="common">Burton's mouthbrooder</name>
    <name type="synonym">Chromis burtoni</name>
    <dbReference type="NCBI Taxonomy" id="8153"/>
    <lineage>
        <taxon>Eukaryota</taxon>
        <taxon>Metazoa</taxon>
        <taxon>Chordata</taxon>
        <taxon>Craniata</taxon>
        <taxon>Vertebrata</taxon>
        <taxon>Euteleostomi</taxon>
        <taxon>Actinopterygii</taxon>
        <taxon>Neopterygii</taxon>
        <taxon>Teleostei</taxon>
        <taxon>Neoteleostei</taxon>
        <taxon>Acanthomorphata</taxon>
        <taxon>Ovalentaria</taxon>
        <taxon>Cichlomorphae</taxon>
        <taxon>Cichliformes</taxon>
        <taxon>Cichlidae</taxon>
        <taxon>African cichlids</taxon>
        <taxon>Pseudocrenilabrinae</taxon>
        <taxon>Haplochromini</taxon>
        <taxon>Haplochromis</taxon>
    </lineage>
</organism>
<name>A0A3Q2VM72_HAPBU</name>
<evidence type="ECO:0000259" key="6">
    <source>
        <dbReference type="PROSITE" id="PS50237"/>
    </source>
</evidence>
<dbReference type="PROSITE" id="PS50012">
    <property type="entry name" value="RCC1_3"/>
    <property type="match status" value="7"/>
</dbReference>
<evidence type="ECO:0000313" key="8">
    <source>
        <dbReference type="Proteomes" id="UP000264840"/>
    </source>
</evidence>
<feature type="active site" description="Glycyl thioester intermediate" evidence="4">
    <location>
        <position position="974"/>
    </location>
</feature>
<dbReference type="SUPFAM" id="SSF50985">
    <property type="entry name" value="RCC1/BLIP-II"/>
    <property type="match status" value="1"/>
</dbReference>
<dbReference type="GeneTree" id="ENSGT00940000163989"/>
<evidence type="ECO:0000256" key="2">
    <source>
        <dbReference type="ARBA" id="ARBA00022737"/>
    </source>
</evidence>
<dbReference type="PROSITE" id="PS50237">
    <property type="entry name" value="HECT"/>
    <property type="match status" value="1"/>
</dbReference>
<dbReference type="PANTHER" id="PTHR45622">
    <property type="entry name" value="UBIQUITIN-PROTEIN LIGASE E3A-RELATED"/>
    <property type="match status" value="1"/>
</dbReference>
<sequence length="1026" mass="113783">MQLFCWGDSSSGQFGSQAAPSPVSWTVPGVVTKICCGDRHTLFLNADGDVLSCGHNSQGQLGRQKKKNGKIIAQVEGLGRVVAMACGQDHSLAVSASGHVFSWGAGEDGQLGLPTPSNSHRPSKVPIPLPIPIIQVACGNSHSLALTKGGNVFSWGLNSHGQLGLGKEVPVQDTPVIICALAGVAVTQIAAGGTHSLFLTLADLVYCCGANKCGQLGVNRVDEKGRFNICMVPALRPLSVSFISCGESHSAVLTKDGKVYTFGDGSQGQLGHSTSANEVKPKLVAGVDGPASQIACGRHHTLVLGSSGQLWAFGSGAKGQTGNGHNGGSLTPTLVQFPWTTDDAAAMPSDLKIAAGWNTNFAYSSPAENSVHKQITGRLDETKLQEWLMMEHSNVEAKREIGSMFLTSSSLVASFTKANGFPLEAGDLTVDLEAASRAFDQLFTRQWIKQSVNLVPLCDLLYLSRTALKSPEIILILLTCPLLQEDSNVMNTVLSVAITIAEMSDKTLETLKKWWSSLSPSILMKHIMVFKKALAFMLKNGLLQTHNPGVKFILEALKLLYKANKAGKSYKVPLSTFYVEEITNAVQLDTDIMLWWQFSKEEDDVNTPAIFCRYPFLLTLLHKVAVFNFCAATVKNVHQLAHQAALVPHQPHAPDSPPAPVFQLTLRRSHLVEDTFRQLSAADHCAFQRELLVLFVEDRKTTNVNKRDFFLHVFDELMAPESKMFIYNESQTVAWFPPKPKVEEKTYFLFGVLCGLALYNHNIIHLRFPQALFKKLLRVKPTLDDMKEFDPVLAESWRIILEDYTPDVVQTLDTTFTVSWAGETVELDPNEPGKLVTGSNRKEYVAAFVNYVFNKSVERVFDEFKRGFFKVCNMDVVDFFQPEELQAVMVGQENYDWEVFKKNTFYEGEYHDEHPNILVFWEVFESLTAEEKKKFLLFLTGSDRVPFLGMESIKMRVAVLPDASERHLPESLTCHFLLLLPIYRRYPVERTMRTRLLQAIFCLFLHIISGLTDFPCRLDLCFSSVR</sequence>
<protein>
    <submittedName>
        <fullName evidence="7">Probable E3 ubiquitin-protein ligase HERC6</fullName>
    </submittedName>
</protein>
<dbReference type="InterPro" id="IPR058923">
    <property type="entry name" value="RCC1-like_dom"/>
</dbReference>
<dbReference type="InterPro" id="IPR009091">
    <property type="entry name" value="RCC1/BLIP-II"/>
</dbReference>
<dbReference type="Ensembl" id="ENSHBUT00000032818.1">
    <property type="protein sequence ID" value="ENSHBUP00000030053.1"/>
    <property type="gene ID" value="ENSHBUG00000014868.1"/>
</dbReference>
<keyword evidence="2" id="KW-0677">Repeat</keyword>
<feature type="repeat" description="RCC1" evidence="5">
    <location>
        <begin position="203"/>
        <end position="256"/>
    </location>
</feature>
<evidence type="ECO:0000256" key="3">
    <source>
        <dbReference type="ARBA" id="ARBA00022786"/>
    </source>
</evidence>
<feature type="repeat" description="RCC1" evidence="5">
    <location>
        <begin position="98"/>
        <end position="149"/>
    </location>
</feature>
<dbReference type="SMART" id="SM00119">
    <property type="entry name" value="HECTc"/>
    <property type="match status" value="1"/>
</dbReference>
<dbReference type="Gene3D" id="3.30.2160.10">
    <property type="entry name" value="Hect, E3 ligase catalytic domain"/>
    <property type="match status" value="1"/>
</dbReference>
<dbReference type="Ensembl" id="ENSHBUT00000032815.1">
    <property type="protein sequence ID" value="ENSHBUP00000013092.1"/>
    <property type="gene ID" value="ENSHBUG00000014868.1"/>
</dbReference>